<evidence type="ECO:0000256" key="1">
    <source>
        <dbReference type="ARBA" id="ARBA00000085"/>
    </source>
</evidence>
<dbReference type="InterPro" id="IPR036890">
    <property type="entry name" value="HATPase_C_sf"/>
</dbReference>
<keyword evidence="5" id="KW-0808">Transferase</keyword>
<dbReference type="GO" id="GO:0030295">
    <property type="term" value="F:protein kinase activator activity"/>
    <property type="evidence" value="ECO:0007669"/>
    <property type="project" value="TreeGrafter"/>
</dbReference>
<evidence type="ECO:0000259" key="11">
    <source>
        <dbReference type="PROSITE" id="PS50109"/>
    </source>
</evidence>
<dbReference type="SUPFAM" id="SSF47384">
    <property type="entry name" value="Homodimeric domain of signal transducing histidine kinase"/>
    <property type="match status" value="1"/>
</dbReference>
<evidence type="ECO:0000256" key="9">
    <source>
        <dbReference type="ARBA" id="ARBA00023012"/>
    </source>
</evidence>
<dbReference type="PRINTS" id="PR00344">
    <property type="entry name" value="BCTRLSENSOR"/>
</dbReference>
<comment type="catalytic activity">
    <reaction evidence="1">
        <text>ATP + protein L-histidine = ADP + protein N-phospho-L-histidine.</text>
        <dbReference type="EC" id="2.7.13.3"/>
    </reaction>
</comment>
<dbReference type="CDD" id="cd00082">
    <property type="entry name" value="HisKA"/>
    <property type="match status" value="1"/>
</dbReference>
<evidence type="ECO:0000256" key="5">
    <source>
        <dbReference type="ARBA" id="ARBA00022679"/>
    </source>
</evidence>
<dbReference type="FunFam" id="3.30.565.10:FF:000006">
    <property type="entry name" value="Sensor histidine kinase WalK"/>
    <property type="match status" value="1"/>
</dbReference>
<dbReference type="CDD" id="cd00075">
    <property type="entry name" value="HATPase"/>
    <property type="match status" value="1"/>
</dbReference>
<dbReference type="GO" id="GO:0005524">
    <property type="term" value="F:ATP binding"/>
    <property type="evidence" value="ECO:0007669"/>
    <property type="project" value="UniProtKB-KW"/>
</dbReference>
<keyword evidence="7" id="KW-0418">Kinase</keyword>
<evidence type="ECO:0000313" key="15">
    <source>
        <dbReference type="Proteomes" id="UP000176639"/>
    </source>
</evidence>
<feature type="domain" description="Histidine kinase" evidence="11">
    <location>
        <begin position="717"/>
        <end position="936"/>
    </location>
</feature>
<dbReference type="CDD" id="cd06225">
    <property type="entry name" value="HAMP"/>
    <property type="match status" value="1"/>
</dbReference>
<dbReference type="PANTHER" id="PTHR42878:SF7">
    <property type="entry name" value="SENSOR HISTIDINE KINASE GLRK"/>
    <property type="match status" value="1"/>
</dbReference>
<protein>
    <recommendedName>
        <fullName evidence="3">histidine kinase</fullName>
        <ecNumber evidence="3">2.7.13.3</ecNumber>
    </recommendedName>
</protein>
<reference evidence="14 15" key="1">
    <citation type="journal article" date="2016" name="Nat. Commun.">
        <title>Thousands of microbial genomes shed light on interconnected biogeochemical processes in an aquifer system.</title>
        <authorList>
            <person name="Anantharaman K."/>
            <person name="Brown C.T."/>
            <person name="Hug L.A."/>
            <person name="Sharon I."/>
            <person name="Castelle C.J."/>
            <person name="Probst A.J."/>
            <person name="Thomas B.C."/>
            <person name="Singh A."/>
            <person name="Wilkins M.J."/>
            <person name="Karaoz U."/>
            <person name="Brodie E.L."/>
            <person name="Williams K.H."/>
            <person name="Hubbard S.S."/>
            <person name="Banfield J.F."/>
        </authorList>
    </citation>
    <scope>NUCLEOTIDE SEQUENCE [LARGE SCALE GENOMIC DNA]</scope>
</reference>
<dbReference type="Gene3D" id="1.10.287.130">
    <property type="match status" value="1"/>
</dbReference>
<comment type="subcellular location">
    <subcellularLocation>
        <location evidence="2">Membrane</location>
    </subcellularLocation>
</comment>
<evidence type="ECO:0000313" key="14">
    <source>
        <dbReference type="EMBL" id="OGD23219.1"/>
    </source>
</evidence>
<keyword evidence="4" id="KW-0597">Phosphoprotein</keyword>
<dbReference type="InterPro" id="IPR003594">
    <property type="entry name" value="HATPase_dom"/>
</dbReference>
<evidence type="ECO:0000256" key="4">
    <source>
        <dbReference type="ARBA" id="ARBA00022553"/>
    </source>
</evidence>
<evidence type="ECO:0000256" key="2">
    <source>
        <dbReference type="ARBA" id="ARBA00004370"/>
    </source>
</evidence>
<dbReference type="EMBL" id="MEYI01000048">
    <property type="protein sequence ID" value="OGD23219.1"/>
    <property type="molecule type" value="Genomic_DNA"/>
</dbReference>
<evidence type="ECO:0000256" key="6">
    <source>
        <dbReference type="ARBA" id="ARBA00022741"/>
    </source>
</evidence>
<feature type="domain" description="HAMP" evidence="13">
    <location>
        <begin position="528"/>
        <end position="581"/>
    </location>
</feature>
<dbReference type="InterPro" id="IPR005467">
    <property type="entry name" value="His_kinase_dom"/>
</dbReference>
<evidence type="ECO:0000256" key="10">
    <source>
        <dbReference type="SAM" id="Phobius"/>
    </source>
</evidence>
<comment type="caution">
    <text evidence="14">The sequence shown here is derived from an EMBL/GenBank/DDBJ whole genome shotgun (WGS) entry which is preliminary data.</text>
</comment>
<dbReference type="InterPro" id="IPR004358">
    <property type="entry name" value="Sig_transdc_His_kin-like_C"/>
</dbReference>
<dbReference type="Pfam" id="PF00512">
    <property type="entry name" value="HisKA"/>
    <property type="match status" value="1"/>
</dbReference>
<dbReference type="InterPro" id="IPR000700">
    <property type="entry name" value="PAS-assoc_C"/>
</dbReference>
<dbReference type="PROSITE" id="PS50885">
    <property type="entry name" value="HAMP"/>
    <property type="match status" value="1"/>
</dbReference>
<dbReference type="InterPro" id="IPR003661">
    <property type="entry name" value="HisK_dim/P_dom"/>
</dbReference>
<keyword evidence="10" id="KW-1133">Transmembrane helix</keyword>
<dbReference type="Pfam" id="PF00672">
    <property type="entry name" value="HAMP"/>
    <property type="match status" value="1"/>
</dbReference>
<feature type="transmembrane region" description="Helical" evidence="10">
    <location>
        <begin position="508"/>
        <end position="530"/>
    </location>
</feature>
<dbReference type="SUPFAM" id="SSF55874">
    <property type="entry name" value="ATPase domain of HSP90 chaperone/DNA topoisomerase II/histidine kinase"/>
    <property type="match status" value="1"/>
</dbReference>
<sequence length="936" mass="105081">MKTLREKPFTFLAAAFLIGFSLFFVTGAVDNARAQDNQVAQEEAEGKIVWEKLRLKKISCAELSQNDFTVLGEYFMGQIAGSSHAEINEAIEQARGKEWEDQMHIDMGKKLSACDISAVIPSQDIDLMHMVLGIDSGQTKVNELGSFNAIVLILLWVFVIGGFGLLIKRLADQFRGSAREGGEESKKVSTGKKSRFLDFPFRMKISTKLSFLLLFAGLLPMAVFGFLYVRNEQAVLEKEIFNTLVLLAESKEVRVLEYFKDIIARTHDFSSDGYIRDETKRLITTGSSDARDALSRHLLVNKKPLDEKIRGISILDENGTVIASTDVQEIGKNESKDVYFKEGRVGATLVRTDPGDVHFGIVSPFVVAVPITDKDTHEFLGIIVNVFDSYKLEDILSENFITRQNIELESIIGENLETLHVYIVNQDRNVILSPVKKKVDPIHNVNVRTLPVQECLDNKKEILGEYTDHSGAQVFGASMCLEEEGLVLIVDIDKQEALMPVQKLQIRFYSTVAALVVLIGLLSFFISRLFTKPIKALRESAEITGRGNLRHRAVVARTRDEIEDLGHAFNAMTASLEDRQQVAMEEKRKLTVLLENLPVGVLMMRAADGEVMVLNHRGIELLGEGFKDDVQKWTRIKNEKGEEYPFEELPMSIALHTTHGATKNDLCVGKPGNMVALHMSAVPVADETGAPNFVVMVFDDVTKEKEVDRAKTEFVSLASHQLRTPLSTVNWYTEMLLAEDVGKITPDQKSYLEEIYRGNQRMVGLVNALLDVSRIEMGTFAMDIKAVDLGGELDLTLKEFEPMIKEKKMNIEKECAPDVPVLKVDQKMIHIIFQNLISNALKYTPPEGRIMVRVRREGNDRVYIEVSDTGYGIPKHQYDKIFTKLFRADNIVGKDTEGTGLGLYLVMLVVKQLKGEIRFVSEEKKGTSFFITIPIQ</sequence>
<dbReference type="SMART" id="SM00304">
    <property type="entry name" value="HAMP"/>
    <property type="match status" value="1"/>
</dbReference>
<keyword evidence="10" id="KW-0472">Membrane</keyword>
<evidence type="ECO:0000259" key="12">
    <source>
        <dbReference type="PROSITE" id="PS50113"/>
    </source>
</evidence>
<dbReference type="Gene3D" id="3.30.450.20">
    <property type="entry name" value="PAS domain"/>
    <property type="match status" value="2"/>
</dbReference>
<keyword evidence="9" id="KW-0902">Two-component regulatory system</keyword>
<dbReference type="SMART" id="SM00387">
    <property type="entry name" value="HATPase_c"/>
    <property type="match status" value="1"/>
</dbReference>
<dbReference type="AlphaFoldDB" id="A0A1F5AXZ1"/>
<dbReference type="InterPro" id="IPR050351">
    <property type="entry name" value="BphY/WalK/GraS-like"/>
</dbReference>
<evidence type="ECO:0000256" key="3">
    <source>
        <dbReference type="ARBA" id="ARBA00012438"/>
    </source>
</evidence>
<dbReference type="PROSITE" id="PS50109">
    <property type="entry name" value="HIS_KIN"/>
    <property type="match status" value="1"/>
</dbReference>
<keyword evidence="6" id="KW-0547">Nucleotide-binding</keyword>
<dbReference type="PROSITE" id="PS50113">
    <property type="entry name" value="PAC"/>
    <property type="match status" value="1"/>
</dbReference>
<keyword evidence="10" id="KW-0812">Transmembrane</keyword>
<feature type="transmembrane region" description="Helical" evidence="10">
    <location>
        <begin position="209"/>
        <end position="229"/>
    </location>
</feature>
<feature type="transmembrane region" description="Helical" evidence="10">
    <location>
        <begin position="147"/>
        <end position="167"/>
    </location>
</feature>
<organism evidence="14 15">
    <name type="scientific">Candidatus Azambacteria bacterium RBG_16_47_10</name>
    <dbReference type="NCBI Taxonomy" id="1797292"/>
    <lineage>
        <taxon>Bacteria</taxon>
        <taxon>Candidatus Azamiibacteriota</taxon>
    </lineage>
</organism>
<dbReference type="GO" id="GO:0000155">
    <property type="term" value="F:phosphorelay sensor kinase activity"/>
    <property type="evidence" value="ECO:0007669"/>
    <property type="project" value="InterPro"/>
</dbReference>
<evidence type="ECO:0000256" key="8">
    <source>
        <dbReference type="ARBA" id="ARBA00022840"/>
    </source>
</evidence>
<proteinExistence type="predicted"/>
<dbReference type="GO" id="GO:0000156">
    <property type="term" value="F:phosphorelay response regulator activity"/>
    <property type="evidence" value="ECO:0007669"/>
    <property type="project" value="TreeGrafter"/>
</dbReference>
<dbReference type="EC" id="2.7.13.3" evidence="3"/>
<dbReference type="PANTHER" id="PTHR42878">
    <property type="entry name" value="TWO-COMPONENT HISTIDINE KINASE"/>
    <property type="match status" value="1"/>
</dbReference>
<keyword evidence="8" id="KW-0067">ATP-binding</keyword>
<evidence type="ECO:0000259" key="13">
    <source>
        <dbReference type="PROSITE" id="PS50885"/>
    </source>
</evidence>
<feature type="domain" description="PAC" evidence="12">
    <location>
        <begin position="660"/>
        <end position="713"/>
    </location>
</feature>
<dbReference type="GO" id="GO:0007234">
    <property type="term" value="P:osmosensory signaling via phosphorelay pathway"/>
    <property type="evidence" value="ECO:0007669"/>
    <property type="project" value="TreeGrafter"/>
</dbReference>
<gene>
    <name evidence="14" type="ORF">A2Z10_03745</name>
</gene>
<dbReference type="SUPFAM" id="SSF158472">
    <property type="entry name" value="HAMP domain-like"/>
    <property type="match status" value="1"/>
</dbReference>
<evidence type="ECO:0000256" key="7">
    <source>
        <dbReference type="ARBA" id="ARBA00022777"/>
    </source>
</evidence>
<dbReference type="InterPro" id="IPR003660">
    <property type="entry name" value="HAMP_dom"/>
</dbReference>
<name>A0A1F5AXZ1_9BACT</name>
<dbReference type="Pfam" id="PF02518">
    <property type="entry name" value="HATPase_c"/>
    <property type="match status" value="1"/>
</dbReference>
<dbReference type="Gene3D" id="3.30.565.10">
    <property type="entry name" value="Histidine kinase-like ATPase, C-terminal domain"/>
    <property type="match status" value="1"/>
</dbReference>
<accession>A0A1F5AXZ1</accession>
<dbReference type="SMART" id="SM00388">
    <property type="entry name" value="HisKA"/>
    <property type="match status" value="1"/>
</dbReference>
<dbReference type="InterPro" id="IPR036097">
    <property type="entry name" value="HisK_dim/P_sf"/>
</dbReference>
<dbReference type="Gene3D" id="6.10.340.10">
    <property type="match status" value="1"/>
</dbReference>
<dbReference type="GO" id="GO:0016020">
    <property type="term" value="C:membrane"/>
    <property type="evidence" value="ECO:0007669"/>
    <property type="project" value="UniProtKB-SubCell"/>
</dbReference>
<dbReference type="Proteomes" id="UP000176639">
    <property type="component" value="Unassembled WGS sequence"/>
</dbReference>